<comment type="caution">
    <text evidence="6">The sequence shown here is derived from an EMBL/GenBank/DDBJ whole genome shotgun (WGS) entry which is preliminary data.</text>
</comment>
<dbReference type="Pfam" id="PF22786">
    <property type="entry name" value="Tag1_C"/>
    <property type="match status" value="1"/>
</dbReference>
<evidence type="ECO:0008006" key="8">
    <source>
        <dbReference type="Google" id="ProtNLM"/>
    </source>
</evidence>
<feature type="region of interest" description="Disordered" evidence="1">
    <location>
        <begin position="724"/>
        <end position="748"/>
    </location>
</feature>
<dbReference type="AlphaFoldDB" id="A0AAJ0DJF7"/>
<feature type="domain" description="Tag1-like fifth Ig-like" evidence="5">
    <location>
        <begin position="745"/>
        <end position="861"/>
    </location>
</feature>
<name>A0AAJ0DJF7_9PEZI</name>
<accession>A0AAJ0DJF7</accession>
<keyword evidence="2" id="KW-0812">Transmembrane</keyword>
<dbReference type="PANTHER" id="PTHR35895">
    <property type="entry name" value="CHROMOSOME 16, WHOLE GENOME SHOTGUN SEQUENCE"/>
    <property type="match status" value="1"/>
</dbReference>
<sequence length="873" mass="95695">MATNHNDTIDRADATETSPLLPPTTPPAHPDQSQPHHENSAASHLRRTLSDASDSSPKKQKTWQQRWPSLLALLILCLGVVLIIVFAFFAPSIVEQYAREAAVFTPRRLSVDGLTSSGARVRVQGEFEMDARRVEKTGVRRLGKFGTWVARYAESGESEVEVSLPEYGNVVLGTAKVPRVVVDLRNGHTTAVDFLADVKPGGKDGLRRMAREWMEGRLGRVRVLGKANVPLKSGIFGFGTQKVSEEMVFEEGDVPAIPEYDIKKINVHETEGDKKGMEADVTLRAFNEWPIDFEVPGLGFEVLVDNCHKSEPWIRVGDALTGKTHVQPKHKVDLHVTGLVKKLPDVLTQDCPDSDKSPLDKMLGNYIRGKENTIYVRGSKSHHSDTPRWITDLISDIVVPVPLPGKAMGHLIRNFTLADTHFSLPDPFAAPNAPESEPRISAKVQALVALPEEMNFNLSASRVRAKADVYYKKKKLGKLDLHKWQPANSTRVEATKHEGPGLMVESLINKAPLNITNEEAFADVLQDMVFGGKGVVMHIKADVDVEVETALGAFVVRRIPAEGEVPVQLVTSPPGRPDHGSNATHNHTLDFGAFLPKITDLNIVNTTASSLTLTALLNLTNPTAYAATIPYLDLHILKNASLLGHATIRDLSIVPGVNENLLVHAVYDPLGMGGDAARKVGREMLSQYISGFNTTLTIKLHEGSLPSLPKLGAVLGRRFEVEIPAPKLEPPPRKPGEPGDGDDDEKKGPHFIEDATFHLLTSTATFTLLSPLRHSLLIIEDLDATAFYKGDDVGRIEYDLPFAVPPVDSEGKGIESPRLPVEWDLGSVGYEAVKNALGGTLKLEAKAEVRVRLGRWREKVWFKGRGIGARVRI</sequence>
<feature type="domain" description="Tag1 C-terminal" evidence="3">
    <location>
        <begin position="454"/>
        <end position="568"/>
    </location>
</feature>
<feature type="domain" description="Tag1-like fourth Ig-like" evidence="4">
    <location>
        <begin position="596"/>
        <end position="711"/>
    </location>
</feature>
<evidence type="ECO:0000256" key="2">
    <source>
        <dbReference type="SAM" id="Phobius"/>
    </source>
</evidence>
<feature type="transmembrane region" description="Helical" evidence="2">
    <location>
        <begin position="67"/>
        <end position="90"/>
    </location>
</feature>
<protein>
    <recommendedName>
        <fullName evidence="8">Pre-rrna processing protein</fullName>
    </recommendedName>
</protein>
<dbReference type="InterPro" id="IPR046368">
    <property type="entry name" value="Tag1"/>
</dbReference>
<reference evidence="6" key="1">
    <citation type="submission" date="2023-04" db="EMBL/GenBank/DDBJ databases">
        <title>Black Yeasts Isolated from many extreme environments.</title>
        <authorList>
            <person name="Coleine C."/>
            <person name="Stajich J.E."/>
            <person name="Selbmann L."/>
        </authorList>
    </citation>
    <scope>NUCLEOTIDE SEQUENCE</scope>
    <source>
        <strain evidence="6">CCFEE 5312</strain>
    </source>
</reference>
<gene>
    <name evidence="6" type="ORF">LTR09_003817</name>
</gene>
<feature type="region of interest" description="Disordered" evidence="1">
    <location>
        <begin position="1"/>
        <end position="60"/>
    </location>
</feature>
<dbReference type="Proteomes" id="UP001271007">
    <property type="component" value="Unassembled WGS sequence"/>
</dbReference>
<evidence type="ECO:0000313" key="7">
    <source>
        <dbReference type="Proteomes" id="UP001271007"/>
    </source>
</evidence>
<evidence type="ECO:0000259" key="3">
    <source>
        <dbReference type="Pfam" id="PF22786"/>
    </source>
</evidence>
<keyword evidence="2" id="KW-0472">Membrane</keyword>
<evidence type="ECO:0000313" key="6">
    <source>
        <dbReference type="EMBL" id="KAK3055264.1"/>
    </source>
</evidence>
<feature type="compositionally biased region" description="Pro residues" evidence="1">
    <location>
        <begin position="20"/>
        <end position="29"/>
    </location>
</feature>
<dbReference type="InterPro" id="IPR059065">
    <property type="entry name" value="Ig_Tag1-like_4th"/>
</dbReference>
<dbReference type="Pfam" id="PF26174">
    <property type="entry name" value="LEA-2_1"/>
    <property type="match status" value="1"/>
</dbReference>
<keyword evidence="2" id="KW-1133">Transmembrane helix</keyword>
<evidence type="ECO:0000256" key="1">
    <source>
        <dbReference type="SAM" id="MobiDB-lite"/>
    </source>
</evidence>
<dbReference type="GO" id="GO:0000329">
    <property type="term" value="C:fungal-type vacuole membrane"/>
    <property type="evidence" value="ECO:0007669"/>
    <property type="project" value="InterPro"/>
</dbReference>
<evidence type="ECO:0000259" key="5">
    <source>
        <dbReference type="Pfam" id="PF26153"/>
    </source>
</evidence>
<dbReference type="PANTHER" id="PTHR35895:SF3">
    <property type="entry name" value="PRE-RRNA PROCESSING PROTEIN"/>
    <property type="match status" value="1"/>
</dbReference>
<dbReference type="Pfam" id="PF26153">
    <property type="entry name" value="LEA-2L_5"/>
    <property type="match status" value="1"/>
</dbReference>
<organism evidence="6 7">
    <name type="scientific">Extremus antarcticus</name>
    <dbReference type="NCBI Taxonomy" id="702011"/>
    <lineage>
        <taxon>Eukaryota</taxon>
        <taxon>Fungi</taxon>
        <taxon>Dikarya</taxon>
        <taxon>Ascomycota</taxon>
        <taxon>Pezizomycotina</taxon>
        <taxon>Dothideomycetes</taxon>
        <taxon>Dothideomycetidae</taxon>
        <taxon>Mycosphaerellales</taxon>
        <taxon>Extremaceae</taxon>
        <taxon>Extremus</taxon>
    </lineage>
</organism>
<evidence type="ECO:0000259" key="4">
    <source>
        <dbReference type="Pfam" id="PF26150"/>
    </source>
</evidence>
<dbReference type="InterPro" id="IPR059066">
    <property type="entry name" value="Ig_Tag1-like_5th"/>
</dbReference>
<dbReference type="InterPro" id="IPR055011">
    <property type="entry name" value="Tag1_C"/>
</dbReference>
<dbReference type="EMBL" id="JAWDJX010000009">
    <property type="protein sequence ID" value="KAK3055264.1"/>
    <property type="molecule type" value="Genomic_DNA"/>
</dbReference>
<proteinExistence type="predicted"/>
<dbReference type="Pfam" id="PF26150">
    <property type="entry name" value="LEA-2_4"/>
    <property type="match status" value="1"/>
</dbReference>
<keyword evidence="7" id="KW-1185">Reference proteome</keyword>